<comment type="caution">
    <text evidence="2">The sequence shown here is derived from an EMBL/GenBank/DDBJ whole genome shotgun (WGS) entry which is preliminary data.</text>
</comment>
<sequence>MILMDAIYDKFLVRYKEEVQKLKAGDPKDPSTTLGPLISQAALDRLNQQVAEAKKQGVSIETIGAPVPKQGFFFQPILMTGLEGKEVRKEEFFGPVSQFYRVKTIREAIDLANESEYGLSGSVHTANEAHGLEIAQAIDSGSFVVNSAFFTSPNAPFGGVKNSGYGRDLAHDGILEFMNLKLINLHK</sequence>
<accession>A0A0J7KMB8</accession>
<dbReference type="OrthoDB" id="310895at2759"/>
<name>A0A0J7KMB8_LASNI</name>
<reference evidence="2 3" key="1">
    <citation type="submission" date="2015-04" db="EMBL/GenBank/DDBJ databases">
        <title>Lasius niger genome sequencing.</title>
        <authorList>
            <person name="Konorov E.A."/>
            <person name="Nikitin M.A."/>
            <person name="Kirill M.V."/>
            <person name="Chang P."/>
        </authorList>
    </citation>
    <scope>NUCLEOTIDE SEQUENCE [LARGE SCALE GENOMIC DNA]</scope>
    <source>
        <tissue evidence="2">Whole</tissue>
    </source>
</reference>
<dbReference type="Pfam" id="PF00171">
    <property type="entry name" value="Aldedh"/>
    <property type="match status" value="1"/>
</dbReference>
<protein>
    <submittedName>
        <fullName evidence="2">Aldehyde dehydrogenase</fullName>
    </submittedName>
</protein>
<dbReference type="Proteomes" id="UP000036403">
    <property type="component" value="Unassembled WGS sequence"/>
</dbReference>
<dbReference type="InterPro" id="IPR015590">
    <property type="entry name" value="Aldehyde_DH_dom"/>
</dbReference>
<dbReference type="GO" id="GO:0004777">
    <property type="term" value="F:succinate-semialdehyde dehydrogenase (NAD+) activity"/>
    <property type="evidence" value="ECO:0007669"/>
    <property type="project" value="TreeGrafter"/>
</dbReference>
<dbReference type="PaxDb" id="67767-A0A0J7KMB8"/>
<dbReference type="PANTHER" id="PTHR43217">
    <property type="entry name" value="SUCCINATE SEMIALDEHYDE DEHYDROGENASE [NAD(P)+] SAD"/>
    <property type="match status" value="1"/>
</dbReference>
<organism evidence="2 3">
    <name type="scientific">Lasius niger</name>
    <name type="common">Black garden ant</name>
    <dbReference type="NCBI Taxonomy" id="67767"/>
    <lineage>
        <taxon>Eukaryota</taxon>
        <taxon>Metazoa</taxon>
        <taxon>Ecdysozoa</taxon>
        <taxon>Arthropoda</taxon>
        <taxon>Hexapoda</taxon>
        <taxon>Insecta</taxon>
        <taxon>Pterygota</taxon>
        <taxon>Neoptera</taxon>
        <taxon>Endopterygota</taxon>
        <taxon>Hymenoptera</taxon>
        <taxon>Apocrita</taxon>
        <taxon>Aculeata</taxon>
        <taxon>Formicoidea</taxon>
        <taxon>Formicidae</taxon>
        <taxon>Formicinae</taxon>
        <taxon>Lasius</taxon>
        <taxon>Lasius</taxon>
    </lineage>
</organism>
<dbReference type="InterPro" id="IPR016161">
    <property type="entry name" value="Ald_DH/histidinol_DH"/>
</dbReference>
<dbReference type="InterPro" id="IPR016163">
    <property type="entry name" value="Ald_DH_C"/>
</dbReference>
<keyword evidence="3" id="KW-1185">Reference proteome</keyword>
<dbReference type="SUPFAM" id="SSF53720">
    <property type="entry name" value="ALDH-like"/>
    <property type="match status" value="1"/>
</dbReference>
<dbReference type="InterPro" id="IPR047110">
    <property type="entry name" value="GABD/Sad-like"/>
</dbReference>
<dbReference type="Gene3D" id="3.40.309.10">
    <property type="entry name" value="Aldehyde Dehydrogenase, Chain A, domain 2"/>
    <property type="match status" value="1"/>
</dbReference>
<evidence type="ECO:0000313" key="2">
    <source>
        <dbReference type="EMBL" id="KMQ91389.1"/>
    </source>
</evidence>
<dbReference type="Gene3D" id="3.40.605.10">
    <property type="entry name" value="Aldehyde Dehydrogenase, Chain A, domain 1"/>
    <property type="match status" value="1"/>
</dbReference>
<dbReference type="PANTHER" id="PTHR43217:SF2">
    <property type="entry name" value="SUCCINATE-SEMIALDEHYDE DEHYDROGENASE [NADP(+)]"/>
    <property type="match status" value="1"/>
</dbReference>
<gene>
    <name evidence="2" type="ORF">RF55_8759</name>
</gene>
<dbReference type="EMBL" id="LBMM01005604">
    <property type="protein sequence ID" value="KMQ91389.1"/>
    <property type="molecule type" value="Genomic_DNA"/>
</dbReference>
<dbReference type="InterPro" id="IPR016162">
    <property type="entry name" value="Ald_DH_N"/>
</dbReference>
<evidence type="ECO:0000313" key="3">
    <source>
        <dbReference type="Proteomes" id="UP000036403"/>
    </source>
</evidence>
<dbReference type="AlphaFoldDB" id="A0A0J7KMB8"/>
<dbReference type="STRING" id="67767.A0A0J7KMB8"/>
<evidence type="ECO:0000259" key="1">
    <source>
        <dbReference type="Pfam" id="PF00171"/>
    </source>
</evidence>
<proteinExistence type="predicted"/>
<feature type="domain" description="Aldehyde dehydrogenase" evidence="1">
    <location>
        <begin position="2"/>
        <end position="182"/>
    </location>
</feature>